<feature type="domain" description="DUF6794" evidence="2">
    <location>
        <begin position="94"/>
        <end position="185"/>
    </location>
</feature>
<dbReference type="EMBL" id="DSMU01000306">
    <property type="protein sequence ID" value="HEL65993.1"/>
    <property type="molecule type" value="Genomic_DNA"/>
</dbReference>
<dbReference type="InterPro" id="IPR046744">
    <property type="entry name" value="DUF6794"/>
</dbReference>
<dbReference type="InterPro" id="IPR012336">
    <property type="entry name" value="Thioredoxin-like_fold"/>
</dbReference>
<evidence type="ECO:0000259" key="2">
    <source>
        <dbReference type="Pfam" id="PF20594"/>
    </source>
</evidence>
<gene>
    <name evidence="3" type="ORF">ENQ34_04875</name>
</gene>
<dbReference type="Pfam" id="PF13192">
    <property type="entry name" value="Thioredoxin_3"/>
    <property type="match status" value="1"/>
</dbReference>
<proteinExistence type="predicted"/>
<name>A0A7C2IDJ1_9THEO</name>
<reference evidence="3" key="1">
    <citation type="journal article" date="2020" name="mSystems">
        <title>Genome- and Community-Level Interaction Insights into Carbon Utilization and Element Cycling Functions of Hydrothermarchaeota in Hydrothermal Sediment.</title>
        <authorList>
            <person name="Zhou Z."/>
            <person name="Liu Y."/>
            <person name="Xu W."/>
            <person name="Pan J."/>
            <person name="Luo Z.H."/>
            <person name="Li M."/>
        </authorList>
    </citation>
    <scope>NUCLEOTIDE SEQUENCE [LARGE SCALE GENOMIC DNA]</scope>
    <source>
        <strain evidence="3">SpSt-300</strain>
    </source>
</reference>
<feature type="domain" description="Thioredoxin-like fold" evidence="1">
    <location>
        <begin position="16"/>
        <end position="81"/>
    </location>
</feature>
<comment type="caution">
    <text evidence="3">The sequence shown here is derived from an EMBL/GenBank/DDBJ whole genome shotgun (WGS) entry which is preliminary data.</text>
</comment>
<dbReference type="Pfam" id="PF20594">
    <property type="entry name" value="DUF6794"/>
    <property type="match status" value="1"/>
</dbReference>
<dbReference type="Gene3D" id="3.40.30.10">
    <property type="entry name" value="Glutaredoxin"/>
    <property type="match status" value="1"/>
</dbReference>
<evidence type="ECO:0000313" key="3">
    <source>
        <dbReference type="EMBL" id="HEL65993.1"/>
    </source>
</evidence>
<accession>A0A7C2IDJ1</accession>
<protein>
    <submittedName>
        <fullName evidence="3">Thioredoxin family protein</fullName>
    </submittedName>
</protein>
<organism evidence="3">
    <name type="scientific">Ammonifex degensii</name>
    <dbReference type="NCBI Taxonomy" id="42838"/>
    <lineage>
        <taxon>Bacteria</taxon>
        <taxon>Bacillati</taxon>
        <taxon>Bacillota</taxon>
        <taxon>Clostridia</taxon>
        <taxon>Thermoanaerobacterales</taxon>
        <taxon>Thermoanaerobacteraceae</taxon>
        <taxon>Ammonifex</taxon>
    </lineage>
</organism>
<dbReference type="AlphaFoldDB" id="A0A7C2IDJ1"/>
<dbReference type="InterPro" id="IPR036249">
    <property type="entry name" value="Thioredoxin-like_sf"/>
</dbReference>
<sequence>MPEMPTIEVYPSDPSHAPFLREFIEETLAQEGISATVTVVYYLAPDLFSQIGIQKLPAVVINEEVVVQGRYPDEEDISLWIEKFINGKPLRLGWPSTVQEAVDWIIESMCEADKEVVRNTPEDQLWKFHFGWGMGIRNGFGLNGWQNIKLLEDCCKISPARVTDRGYISPDDASEIIIRTVWKRLQGEPEQGEK</sequence>
<dbReference type="SUPFAM" id="SSF52833">
    <property type="entry name" value="Thioredoxin-like"/>
    <property type="match status" value="1"/>
</dbReference>
<evidence type="ECO:0000259" key="1">
    <source>
        <dbReference type="Pfam" id="PF13192"/>
    </source>
</evidence>